<keyword evidence="6 11" id="KW-0175">Coiled coil</keyword>
<evidence type="ECO:0000256" key="10">
    <source>
        <dbReference type="RuleBase" id="RU364128"/>
    </source>
</evidence>
<feature type="coiled-coil region" evidence="11">
    <location>
        <begin position="109"/>
        <end position="136"/>
    </location>
</feature>
<comment type="subunit">
    <text evidence="10">Homooligomer.</text>
</comment>
<dbReference type="PANTHER" id="PTHR31961">
    <property type="entry name" value="SENSITIVE TO HIGH EXPRESSION PROTEIN 9, MITOCHONDRIAL"/>
    <property type="match status" value="1"/>
</dbReference>
<evidence type="ECO:0000256" key="1">
    <source>
        <dbReference type="ARBA" id="ARBA00007472"/>
    </source>
</evidence>
<feature type="compositionally biased region" description="Low complexity" evidence="12">
    <location>
        <begin position="46"/>
        <end position="61"/>
    </location>
</feature>
<protein>
    <recommendedName>
        <fullName evidence="10">Sensitive to high expression protein 9, mitochondrial</fullName>
    </recommendedName>
</protein>
<comment type="function">
    <text evidence="9">Required for the maintenance of the structure of the mitochondrial inner membrane. Involved in mitochondrial morphology. Causes growth arrest when highly overexpressed.</text>
</comment>
<evidence type="ECO:0000256" key="5">
    <source>
        <dbReference type="ARBA" id="ARBA00022989"/>
    </source>
</evidence>
<dbReference type="GO" id="GO:0007007">
    <property type="term" value="P:inner mitochondrial membrane organization"/>
    <property type="evidence" value="ECO:0007669"/>
    <property type="project" value="TreeGrafter"/>
</dbReference>
<evidence type="ECO:0000256" key="4">
    <source>
        <dbReference type="ARBA" id="ARBA00022946"/>
    </source>
</evidence>
<proteinExistence type="inferred from homology"/>
<evidence type="ECO:0000313" key="13">
    <source>
        <dbReference type="EMBL" id="KAF7296470.1"/>
    </source>
</evidence>
<accession>A0A8H6SEQ4</accession>
<dbReference type="InterPro" id="IPR008839">
    <property type="entry name" value="MDM33_fungi"/>
</dbReference>
<evidence type="ECO:0000256" key="2">
    <source>
        <dbReference type="ARBA" id="ARBA00022692"/>
    </source>
</evidence>
<keyword evidence="14" id="KW-1185">Reference proteome</keyword>
<dbReference type="PANTHER" id="PTHR31961:SF3">
    <property type="entry name" value="SENSITIVE TO HIGH EXPRESSION PROTEIN 9, MITOCHONDRIAL"/>
    <property type="match status" value="1"/>
</dbReference>
<feature type="transmembrane region" description="Helical" evidence="10">
    <location>
        <begin position="228"/>
        <end position="248"/>
    </location>
</feature>
<evidence type="ECO:0000256" key="3">
    <source>
        <dbReference type="ARBA" id="ARBA00022792"/>
    </source>
</evidence>
<evidence type="ECO:0000256" key="7">
    <source>
        <dbReference type="ARBA" id="ARBA00023128"/>
    </source>
</evidence>
<keyword evidence="3 10" id="KW-0999">Mitochondrion inner membrane</keyword>
<evidence type="ECO:0000313" key="14">
    <source>
        <dbReference type="Proteomes" id="UP000613580"/>
    </source>
</evidence>
<evidence type="ECO:0000256" key="12">
    <source>
        <dbReference type="SAM" id="MobiDB-lite"/>
    </source>
</evidence>
<keyword evidence="2 10" id="KW-0812">Transmembrane</keyword>
<keyword evidence="8 10" id="KW-0472">Membrane</keyword>
<evidence type="ECO:0000256" key="6">
    <source>
        <dbReference type="ARBA" id="ARBA00023054"/>
    </source>
</evidence>
<dbReference type="EMBL" id="JACAZE010000016">
    <property type="protein sequence ID" value="KAF7296470.1"/>
    <property type="molecule type" value="Genomic_DNA"/>
</dbReference>
<dbReference type="GO" id="GO:0005743">
    <property type="term" value="C:mitochondrial inner membrane"/>
    <property type="evidence" value="ECO:0007669"/>
    <property type="project" value="UniProtKB-SubCell"/>
</dbReference>
<evidence type="ECO:0000256" key="9">
    <source>
        <dbReference type="ARBA" id="ARBA00024807"/>
    </source>
</evidence>
<comment type="similarity">
    <text evidence="1 10">Belongs to the SHE9 family.</text>
</comment>
<keyword evidence="7 10" id="KW-0496">Mitochondrion</keyword>
<dbReference type="Pfam" id="PF05546">
    <property type="entry name" value="She9_MDM33"/>
    <property type="match status" value="1"/>
</dbReference>
<evidence type="ECO:0000256" key="8">
    <source>
        <dbReference type="ARBA" id="ARBA00023136"/>
    </source>
</evidence>
<reference evidence="13" key="1">
    <citation type="submission" date="2020-05" db="EMBL/GenBank/DDBJ databases">
        <title>Mycena genomes resolve the evolution of fungal bioluminescence.</title>
        <authorList>
            <person name="Tsai I.J."/>
        </authorList>
    </citation>
    <scope>NUCLEOTIDE SEQUENCE</scope>
    <source>
        <strain evidence="13">110903Hualien_Pintung</strain>
    </source>
</reference>
<organism evidence="13 14">
    <name type="scientific">Mycena chlorophos</name>
    <name type="common">Agaric fungus</name>
    <name type="synonym">Agaricus chlorophos</name>
    <dbReference type="NCBI Taxonomy" id="658473"/>
    <lineage>
        <taxon>Eukaryota</taxon>
        <taxon>Fungi</taxon>
        <taxon>Dikarya</taxon>
        <taxon>Basidiomycota</taxon>
        <taxon>Agaricomycotina</taxon>
        <taxon>Agaricomycetes</taxon>
        <taxon>Agaricomycetidae</taxon>
        <taxon>Agaricales</taxon>
        <taxon>Marasmiineae</taxon>
        <taxon>Mycenaceae</taxon>
        <taxon>Mycena</taxon>
    </lineage>
</organism>
<dbReference type="AlphaFoldDB" id="A0A8H6SEQ4"/>
<comment type="caution">
    <text evidence="13">The sequence shown here is derived from an EMBL/GenBank/DDBJ whole genome shotgun (WGS) entry which is preliminary data.</text>
</comment>
<dbReference type="OrthoDB" id="5595506at2759"/>
<keyword evidence="4 10" id="KW-0809">Transit peptide</keyword>
<evidence type="ECO:0000256" key="11">
    <source>
        <dbReference type="SAM" id="Coils"/>
    </source>
</evidence>
<feature type="region of interest" description="Disordered" evidence="12">
    <location>
        <begin position="1"/>
        <end position="69"/>
    </location>
</feature>
<gene>
    <name evidence="13" type="ORF">HMN09_01053500</name>
</gene>
<dbReference type="Proteomes" id="UP000613580">
    <property type="component" value="Unassembled WGS sequence"/>
</dbReference>
<name>A0A8H6SEQ4_MYCCL</name>
<sequence length="354" mass="39286">MLSLRSAALRRQRVPRGAWARNLSRPTLDSEQEKPVQPTPKPPEPESAGSSPPQDAPPSDSELASRLRQWSESTAISVRTRADEFSASARTTFSQLGLHLNRMTGYEEIEALKRRVVEQEANINDARTAAREAKAAYDLAVSERSNSQREINDLLQRKSTWNQADIARFTTLVPQDHVLEQEEDRARVAVHDAEERVETAFTELMRTILARYHEEQVWSDKIRSASTYGSLAALALNLVVFVAAIVVVEPWKRKRLAMTFEKKIEEMEAEYKGVVEAGMEDLGRRIEAHSQLVVAAQGTPAPVPVASPTPRTRPEAGFGTRILEKTRDPDVAGTMAGVALAAGILGWLVQSGFR</sequence>
<feature type="transmembrane region" description="Helical" evidence="10">
    <location>
        <begin position="331"/>
        <end position="349"/>
    </location>
</feature>
<keyword evidence="5 10" id="KW-1133">Transmembrane helix</keyword>
<comment type="subcellular location">
    <subcellularLocation>
        <location evidence="10">Mitochondrion inner membrane</location>
        <topology evidence="10">Multi-pass membrane protein</topology>
    </subcellularLocation>
</comment>